<evidence type="ECO:0000259" key="10">
    <source>
        <dbReference type="PROSITE" id="PS50089"/>
    </source>
</evidence>
<reference evidence="11 12" key="1">
    <citation type="submission" date="2014-04" db="EMBL/GenBank/DDBJ databases">
        <authorList>
            <consortium name="International Citrus Genome Consortium"/>
            <person name="Gmitter F."/>
            <person name="Chen C."/>
            <person name="Farmerie W."/>
            <person name="Harkins T."/>
            <person name="Desany B."/>
            <person name="Mohiuddin M."/>
            <person name="Kodira C."/>
            <person name="Borodovsky M."/>
            <person name="Lomsadze A."/>
            <person name="Burns P."/>
            <person name="Jenkins J."/>
            <person name="Prochnik S."/>
            <person name="Shu S."/>
            <person name="Chapman J."/>
            <person name="Pitluck S."/>
            <person name="Schmutz J."/>
            <person name="Rokhsar D."/>
        </authorList>
    </citation>
    <scope>NUCLEOTIDE SEQUENCE</scope>
</reference>
<dbReference type="InterPro" id="IPR039525">
    <property type="entry name" value="RNF126-like_zinc-ribbon"/>
</dbReference>
<dbReference type="GO" id="GO:0061630">
    <property type="term" value="F:ubiquitin protein ligase activity"/>
    <property type="evidence" value="ECO:0000318"/>
    <property type="project" value="GO_Central"/>
</dbReference>
<dbReference type="GO" id="GO:0005737">
    <property type="term" value="C:cytoplasm"/>
    <property type="evidence" value="ECO:0000318"/>
    <property type="project" value="GO_Central"/>
</dbReference>
<dbReference type="FunFam" id="3.30.40.10:FF:000022">
    <property type="entry name" value="E3 ubiquitin-protein ligase RING1-like"/>
    <property type="match status" value="1"/>
</dbReference>
<dbReference type="EMBL" id="KK785035">
    <property type="protein sequence ID" value="KDO52347.1"/>
    <property type="molecule type" value="Genomic_DNA"/>
</dbReference>
<dbReference type="PaxDb" id="2711-XP_006480869.1"/>
<comment type="catalytic activity">
    <reaction evidence="1">
        <text>S-ubiquitinyl-[E2 ubiquitin-conjugating enzyme]-L-cysteine + [acceptor protein]-L-lysine = [E2 ubiquitin-conjugating enzyme]-L-cysteine + N(6)-ubiquitinyl-[acceptor protein]-L-lysine.</text>
        <dbReference type="EC" id="2.3.2.27"/>
    </reaction>
</comment>
<dbReference type="Pfam" id="PF06547">
    <property type="entry name" value="DUF1117"/>
    <property type="match status" value="1"/>
</dbReference>
<dbReference type="PROSITE" id="PS50089">
    <property type="entry name" value="ZF_RING_2"/>
    <property type="match status" value="1"/>
</dbReference>
<evidence type="ECO:0000256" key="9">
    <source>
        <dbReference type="SAM" id="MobiDB-lite"/>
    </source>
</evidence>
<keyword evidence="4" id="KW-0479">Metal-binding</keyword>
<keyword evidence="6" id="KW-0833">Ubl conjugation pathway</keyword>
<evidence type="ECO:0000313" key="11">
    <source>
        <dbReference type="EMBL" id="KDO52347.1"/>
    </source>
</evidence>
<keyword evidence="7" id="KW-0862">Zinc</keyword>
<dbReference type="SMR" id="A0A067EMA6"/>
<gene>
    <name evidence="11" type="ORF">CISIN_1g017269mg</name>
</gene>
<dbReference type="PANTHER" id="PTHR15710">
    <property type="entry name" value="E3 UBIQUITIN-PROTEIN LIGASE PRAJA"/>
    <property type="match status" value="1"/>
</dbReference>
<evidence type="ECO:0000256" key="3">
    <source>
        <dbReference type="ARBA" id="ARBA00022679"/>
    </source>
</evidence>
<dbReference type="SMART" id="SM00184">
    <property type="entry name" value="RING"/>
    <property type="match status" value="1"/>
</dbReference>
<organism evidence="11 12">
    <name type="scientific">Citrus sinensis</name>
    <name type="common">Sweet orange</name>
    <name type="synonym">Citrus aurantium var. sinensis</name>
    <dbReference type="NCBI Taxonomy" id="2711"/>
    <lineage>
        <taxon>Eukaryota</taxon>
        <taxon>Viridiplantae</taxon>
        <taxon>Streptophyta</taxon>
        <taxon>Embryophyta</taxon>
        <taxon>Tracheophyta</taxon>
        <taxon>Spermatophyta</taxon>
        <taxon>Magnoliopsida</taxon>
        <taxon>eudicotyledons</taxon>
        <taxon>Gunneridae</taxon>
        <taxon>Pentapetalae</taxon>
        <taxon>rosids</taxon>
        <taxon>malvids</taxon>
        <taxon>Sapindales</taxon>
        <taxon>Rutaceae</taxon>
        <taxon>Aurantioideae</taxon>
        <taxon>Citrus</taxon>
    </lineage>
</organism>
<keyword evidence="5 8" id="KW-0863">Zinc-finger</keyword>
<dbReference type="InterPro" id="IPR001841">
    <property type="entry name" value="Znf_RING"/>
</dbReference>
<name>A0A067EMA6_CITSI</name>
<dbReference type="Gene3D" id="3.30.40.10">
    <property type="entry name" value="Zinc/RING finger domain, C3HC4 (zinc finger)"/>
    <property type="match status" value="1"/>
</dbReference>
<evidence type="ECO:0000256" key="2">
    <source>
        <dbReference type="ARBA" id="ARBA00012483"/>
    </source>
</evidence>
<evidence type="ECO:0000256" key="4">
    <source>
        <dbReference type="ARBA" id="ARBA00022723"/>
    </source>
</evidence>
<dbReference type="InterPro" id="IPR010543">
    <property type="entry name" value="DUF1117"/>
</dbReference>
<evidence type="ECO:0000256" key="7">
    <source>
        <dbReference type="ARBA" id="ARBA00022833"/>
    </source>
</evidence>
<dbReference type="GO" id="GO:0008270">
    <property type="term" value="F:zinc ion binding"/>
    <property type="evidence" value="ECO:0007669"/>
    <property type="project" value="UniProtKB-KW"/>
</dbReference>
<sequence>MSSIGLSYWCYRCNRIIRIQSRTEDAIVCPDCHTGFIEQIETIQRPSNERYPAAEMYLEDTQNPETFPTTRFGRTRRNGGDRSPFNPVIVLRGPQTPDSGGGNEGTAMERGNFELFYDDATGAGLRPLPASMSDFLMGSGFDRVLDQLTQLDFNGVTRFVNPPASKAAIESMPVVTIAESHVAKESHCAVCKEPFQLNSEAREMPCKHIYHGECILPWLSMRNSCPLCRRELPNEANDRGSNVGGGPDETLGLTIWRLPGGGFAVGRFNGSRRAAERELPVVFTEMDGGFNAPIGAPRRISWVPSRRRAREGNGFARAFRGFTSLLGRIRLPTSRATAEFNRRSPFLDVIYGRSSDTATANYFSQFHVGGRRLY</sequence>
<evidence type="ECO:0000256" key="1">
    <source>
        <dbReference type="ARBA" id="ARBA00000900"/>
    </source>
</evidence>
<evidence type="ECO:0000256" key="5">
    <source>
        <dbReference type="ARBA" id="ARBA00022771"/>
    </source>
</evidence>
<dbReference type="Pfam" id="PF14369">
    <property type="entry name" value="Zn_ribbon_19"/>
    <property type="match status" value="1"/>
</dbReference>
<protein>
    <recommendedName>
        <fullName evidence="2">RING-type E3 ubiquitin transferase</fullName>
        <ecNumber evidence="2">2.3.2.27</ecNumber>
    </recommendedName>
</protein>
<dbReference type="AlphaFoldDB" id="A0A067EMA6"/>
<dbReference type="Pfam" id="PF13639">
    <property type="entry name" value="zf-RING_2"/>
    <property type="match status" value="1"/>
</dbReference>
<dbReference type="Proteomes" id="UP000027120">
    <property type="component" value="Unassembled WGS sequence"/>
</dbReference>
<evidence type="ECO:0000256" key="8">
    <source>
        <dbReference type="PROSITE-ProRule" id="PRU00175"/>
    </source>
</evidence>
<dbReference type="PANTHER" id="PTHR15710:SF217">
    <property type="entry name" value="E3 UBIQUITIN-PROTEIN LIGASE RDUF2"/>
    <property type="match status" value="1"/>
</dbReference>
<evidence type="ECO:0000313" key="12">
    <source>
        <dbReference type="Proteomes" id="UP000027120"/>
    </source>
</evidence>
<dbReference type="eggNOG" id="KOG0800">
    <property type="taxonomic scope" value="Eukaryota"/>
</dbReference>
<feature type="domain" description="RING-type" evidence="10">
    <location>
        <begin position="188"/>
        <end position="229"/>
    </location>
</feature>
<dbReference type="InterPro" id="IPR013083">
    <property type="entry name" value="Znf_RING/FYVE/PHD"/>
</dbReference>
<keyword evidence="12" id="KW-1185">Reference proteome</keyword>
<proteinExistence type="predicted"/>
<dbReference type="SUPFAM" id="SSF57850">
    <property type="entry name" value="RING/U-box"/>
    <property type="match status" value="1"/>
</dbReference>
<dbReference type="CDD" id="cd16667">
    <property type="entry name" value="RING-H2_RNF126-like"/>
    <property type="match status" value="1"/>
</dbReference>
<keyword evidence="3" id="KW-0808">Transferase</keyword>
<dbReference type="EC" id="2.3.2.27" evidence="2"/>
<accession>A0A067EMA6</accession>
<evidence type="ECO:0000256" key="6">
    <source>
        <dbReference type="ARBA" id="ARBA00022786"/>
    </source>
</evidence>
<feature type="region of interest" description="Disordered" evidence="9">
    <location>
        <begin position="63"/>
        <end position="103"/>
    </location>
</feature>
<dbReference type="GO" id="GO:0016567">
    <property type="term" value="P:protein ubiquitination"/>
    <property type="evidence" value="ECO:0000318"/>
    <property type="project" value="GO_Central"/>
</dbReference>